<dbReference type="RefSeq" id="WP_095115481.1">
    <property type="nucleotide sequence ID" value="NZ_BMCB01000003.1"/>
</dbReference>
<dbReference type="OrthoDB" id="2411736at2"/>
<organism evidence="3 4">
    <name type="scientific">Staphylococcus muscae</name>
    <dbReference type="NCBI Taxonomy" id="1294"/>
    <lineage>
        <taxon>Bacteria</taxon>
        <taxon>Bacillati</taxon>
        <taxon>Bacillota</taxon>
        <taxon>Bacilli</taxon>
        <taxon>Bacillales</taxon>
        <taxon>Staphylococcaceae</taxon>
        <taxon>Staphylococcus</taxon>
    </lineage>
</organism>
<keyword evidence="1" id="KW-1133">Transmembrane helix</keyword>
<feature type="transmembrane region" description="Helical" evidence="1">
    <location>
        <begin position="69"/>
        <end position="90"/>
    </location>
</feature>
<gene>
    <name evidence="2" type="ORF">GCM10007183_06070</name>
    <name evidence="3" type="ORF">SAMEA4412661_00349</name>
</gene>
<dbReference type="EMBL" id="LT906464">
    <property type="protein sequence ID" value="SNV99902.1"/>
    <property type="molecule type" value="Genomic_DNA"/>
</dbReference>
<reference evidence="5" key="3">
    <citation type="journal article" date="2019" name="Int. J. Syst. Evol. Microbiol.">
        <title>The Global Catalogue of Microorganisms (GCM) 10K type strain sequencing project: providing services to taxonomists for standard genome sequencing and annotation.</title>
        <authorList>
            <consortium name="The Broad Institute Genomics Platform"/>
            <consortium name="The Broad Institute Genome Sequencing Center for Infectious Disease"/>
            <person name="Wu L."/>
            <person name="Ma J."/>
        </authorList>
    </citation>
    <scope>NUCLEOTIDE SEQUENCE [LARGE SCALE GENOMIC DNA]</scope>
    <source>
        <strain evidence="5">CCM 4175</strain>
    </source>
</reference>
<name>A0A240BX26_9STAP</name>
<dbReference type="Proteomes" id="UP000652995">
    <property type="component" value="Unassembled WGS sequence"/>
</dbReference>
<accession>A0A240BX26</accession>
<dbReference type="KEGG" id="smus:C7J88_08885"/>
<reference evidence="3 4" key="2">
    <citation type="submission" date="2017-06" db="EMBL/GenBank/DDBJ databases">
        <authorList>
            <consortium name="Pathogen Informatics"/>
        </authorList>
    </citation>
    <scope>NUCLEOTIDE SEQUENCE [LARGE SCALE GENOMIC DNA]</scope>
    <source>
        <strain evidence="3 4">NCTC13833</strain>
    </source>
</reference>
<protein>
    <submittedName>
        <fullName evidence="3">Uncharacterized protein</fullName>
    </submittedName>
</protein>
<evidence type="ECO:0000313" key="2">
    <source>
        <dbReference type="EMBL" id="GGA84676.1"/>
    </source>
</evidence>
<sequence length="94" mass="10859">MTEKEYKQRNQFRLYVVALPYVLFGSIVALILTFDPRPIWLVTVFGVFMVYNVMATFAAFLFKYGKETLYLLFLTICIAGAFGFFINTLFKGLS</sequence>
<keyword evidence="1" id="KW-0812">Transmembrane</keyword>
<proteinExistence type="predicted"/>
<reference evidence="2" key="1">
    <citation type="journal article" date="2014" name="Int. J. Syst. Evol. Microbiol.">
        <title>Complete genome of a new Firmicutes species belonging to the dominant human colonic microbiota ('Ruminococcus bicirculans') reveals two chromosomes and a selective capacity to utilize plant glucans.</title>
        <authorList>
            <consortium name="NISC Comparative Sequencing Program"/>
            <person name="Wegmann U."/>
            <person name="Louis P."/>
            <person name="Goesmann A."/>
            <person name="Henrissat B."/>
            <person name="Duncan S.H."/>
            <person name="Flint H.J."/>
        </authorList>
    </citation>
    <scope>NUCLEOTIDE SEQUENCE</scope>
    <source>
        <strain evidence="2">CCM 4175</strain>
    </source>
</reference>
<dbReference type="Proteomes" id="UP000243706">
    <property type="component" value="Chromosome 1"/>
</dbReference>
<reference evidence="2" key="4">
    <citation type="submission" date="2024-05" db="EMBL/GenBank/DDBJ databases">
        <authorList>
            <person name="Sun Q."/>
            <person name="Sedlacek I."/>
        </authorList>
    </citation>
    <scope>NUCLEOTIDE SEQUENCE</scope>
    <source>
        <strain evidence="2">CCM 4175</strain>
    </source>
</reference>
<dbReference type="EMBL" id="BMCB01000003">
    <property type="protein sequence ID" value="GGA84676.1"/>
    <property type="molecule type" value="Genomic_DNA"/>
</dbReference>
<evidence type="ECO:0000313" key="3">
    <source>
        <dbReference type="EMBL" id="SNV99902.1"/>
    </source>
</evidence>
<dbReference type="AlphaFoldDB" id="A0A240BX26"/>
<keyword evidence="5" id="KW-1185">Reference proteome</keyword>
<evidence type="ECO:0000256" key="1">
    <source>
        <dbReference type="SAM" id="Phobius"/>
    </source>
</evidence>
<evidence type="ECO:0000313" key="5">
    <source>
        <dbReference type="Proteomes" id="UP000652995"/>
    </source>
</evidence>
<keyword evidence="1" id="KW-0472">Membrane</keyword>
<feature type="transmembrane region" description="Helical" evidence="1">
    <location>
        <begin position="12"/>
        <end position="33"/>
    </location>
</feature>
<feature type="transmembrane region" description="Helical" evidence="1">
    <location>
        <begin position="39"/>
        <end position="62"/>
    </location>
</feature>
<evidence type="ECO:0000313" key="4">
    <source>
        <dbReference type="Proteomes" id="UP000243706"/>
    </source>
</evidence>